<dbReference type="PANTHER" id="PTHR10201">
    <property type="entry name" value="MATRIX METALLOPROTEINASE"/>
    <property type="match status" value="1"/>
</dbReference>
<comment type="similarity">
    <text evidence="2">Belongs to the peptidase M10A family.</text>
</comment>
<keyword evidence="4" id="KW-0272">Extracellular matrix</keyword>
<evidence type="ECO:0000256" key="13">
    <source>
        <dbReference type="ARBA" id="ARBA00023145"/>
    </source>
</evidence>
<feature type="binding site" evidence="16">
    <location>
        <position position="240"/>
    </location>
    <ligand>
        <name>Zn(2+)</name>
        <dbReference type="ChEBI" id="CHEBI:29105"/>
        <label>1</label>
    </ligand>
</feature>
<evidence type="ECO:0000256" key="2">
    <source>
        <dbReference type="ARBA" id="ARBA00010370"/>
    </source>
</evidence>
<dbReference type="PRINTS" id="PR00138">
    <property type="entry name" value="MATRIXIN"/>
</dbReference>
<dbReference type="InterPro" id="IPR000585">
    <property type="entry name" value="Hemopexin-like_dom"/>
</dbReference>
<evidence type="ECO:0000256" key="3">
    <source>
        <dbReference type="ARBA" id="ARBA00022525"/>
    </source>
</evidence>
<keyword evidence="13" id="KW-0865">Zymogen</keyword>
<feature type="binding site" evidence="16">
    <location>
        <position position="248"/>
    </location>
    <ligand>
        <name>Ca(2+)</name>
        <dbReference type="ChEBI" id="CHEBI:29108"/>
        <label>3</label>
    </ligand>
</feature>
<feature type="binding site" evidence="16">
    <location>
        <position position="260"/>
    </location>
    <ligand>
        <name>Ca(2+)</name>
        <dbReference type="ChEBI" id="CHEBI:29108"/>
        <label>2</label>
    </ligand>
</feature>
<dbReference type="GO" id="GO:0004222">
    <property type="term" value="F:metalloendopeptidase activity"/>
    <property type="evidence" value="ECO:0007669"/>
    <property type="project" value="InterPro"/>
</dbReference>
<feature type="modified residue" description="Phosphotyrosine; by PKDCC" evidence="17">
    <location>
        <position position="393"/>
    </location>
</feature>
<dbReference type="Proteomes" id="UP000034805">
    <property type="component" value="Unassembled WGS sequence"/>
</dbReference>
<dbReference type="CDD" id="cd00094">
    <property type="entry name" value="HX"/>
    <property type="match status" value="1"/>
</dbReference>
<keyword evidence="8" id="KW-0677">Repeat</keyword>
<dbReference type="InterPro" id="IPR033739">
    <property type="entry name" value="M10A_MMP"/>
</dbReference>
<name>A0A0P7XSF9_SCLFO</name>
<evidence type="ECO:0000313" key="22">
    <source>
        <dbReference type="EMBL" id="KPP79916.1"/>
    </source>
</evidence>
<evidence type="ECO:0000259" key="21">
    <source>
        <dbReference type="SMART" id="SM00235"/>
    </source>
</evidence>
<dbReference type="InterPro" id="IPR018487">
    <property type="entry name" value="Hemopexin-like_repeat"/>
</dbReference>
<dbReference type="Gene3D" id="3.40.390.10">
    <property type="entry name" value="Collagenase (Catalytic Domain)"/>
    <property type="match status" value="1"/>
</dbReference>
<feature type="binding site" evidence="16">
    <location>
        <position position="271"/>
    </location>
    <ligand>
        <name>Ca(2+)</name>
        <dbReference type="ChEBI" id="CHEBI:29108"/>
        <label>3</label>
    </ligand>
</feature>
<dbReference type="SMART" id="SM00120">
    <property type="entry name" value="HX"/>
    <property type="match status" value="3"/>
</dbReference>
<feature type="compositionally biased region" description="Basic and acidic residues" evidence="20">
    <location>
        <begin position="57"/>
        <end position="68"/>
    </location>
</feature>
<dbReference type="PANTHER" id="PTHR10201:SF316">
    <property type="entry name" value="STROMELYSIN-2 PRECURSOR"/>
    <property type="match status" value="1"/>
</dbReference>
<evidence type="ECO:0000256" key="7">
    <source>
        <dbReference type="ARBA" id="ARBA00022729"/>
    </source>
</evidence>
<dbReference type="SUPFAM" id="SSF50923">
    <property type="entry name" value="Hemopexin-like domain"/>
    <property type="match status" value="1"/>
</dbReference>
<proteinExistence type="inferred from homology"/>
<feature type="binding site" evidence="16">
    <location>
        <position position="262"/>
    </location>
    <ligand>
        <name>Ca(2+)</name>
        <dbReference type="ChEBI" id="CHEBI:29108"/>
        <label>2</label>
    </ligand>
</feature>
<dbReference type="Pfam" id="PF00413">
    <property type="entry name" value="Peptidase_M10"/>
    <property type="match status" value="1"/>
</dbReference>
<feature type="binding site" evidence="16">
    <location>
        <position position="268"/>
    </location>
    <ligand>
        <name>Ca(2+)</name>
        <dbReference type="ChEBI" id="CHEBI:29108"/>
        <label>3</label>
    </ligand>
</feature>
<evidence type="ECO:0000313" key="23">
    <source>
        <dbReference type="Proteomes" id="UP000034805"/>
    </source>
</evidence>
<gene>
    <name evidence="22" type="ORF">Z043_100463</name>
</gene>
<evidence type="ECO:0000256" key="5">
    <source>
        <dbReference type="ARBA" id="ARBA00022670"/>
    </source>
</evidence>
<feature type="binding site" evidence="16">
    <location>
        <position position="459"/>
    </location>
    <ligand>
        <name>Ca(2+)</name>
        <dbReference type="ChEBI" id="CHEBI:29108"/>
        <label>4</label>
    </ligand>
</feature>
<evidence type="ECO:0000256" key="9">
    <source>
        <dbReference type="ARBA" id="ARBA00022801"/>
    </source>
</evidence>
<keyword evidence="9" id="KW-0378">Hydrolase</keyword>
<feature type="binding site" evidence="16">
    <location>
        <position position="245"/>
    </location>
    <ligand>
        <name>Ca(2+)</name>
        <dbReference type="ChEBI" id="CHEBI:29108"/>
        <label>3</label>
    </ligand>
</feature>
<accession>A0A0P7XSF9</accession>
<keyword evidence="5" id="KW-0645">Protease</keyword>
<dbReference type="SMART" id="SM00235">
    <property type="entry name" value="ZnMc"/>
    <property type="match status" value="1"/>
</dbReference>
<dbReference type="GO" id="GO:0030198">
    <property type="term" value="P:extracellular matrix organization"/>
    <property type="evidence" value="ECO:0007669"/>
    <property type="project" value="TreeGrafter"/>
</dbReference>
<keyword evidence="10 16" id="KW-0862">Zinc</keyword>
<dbReference type="Pfam" id="PF00045">
    <property type="entry name" value="Hemopexin"/>
    <property type="match status" value="2"/>
</dbReference>
<evidence type="ECO:0000256" key="20">
    <source>
        <dbReference type="SAM" id="MobiDB-lite"/>
    </source>
</evidence>
<comment type="caution">
    <text evidence="22">The sequence shown here is derived from an EMBL/GenBank/DDBJ whole genome shotgun (WGS) entry which is preliminary data.</text>
</comment>
<dbReference type="InterPro" id="IPR006026">
    <property type="entry name" value="Peptidase_Metallo"/>
</dbReference>
<dbReference type="FunFam" id="3.40.390.10:FF:000007">
    <property type="entry name" value="Collagenase 3"/>
    <property type="match status" value="1"/>
</dbReference>
<evidence type="ECO:0000256" key="10">
    <source>
        <dbReference type="ARBA" id="ARBA00022833"/>
    </source>
</evidence>
<dbReference type="Gene3D" id="2.110.10.10">
    <property type="entry name" value="Hemopexin-like domain"/>
    <property type="match status" value="1"/>
</dbReference>
<dbReference type="PROSITE" id="PS51642">
    <property type="entry name" value="HEMOPEXIN_2"/>
    <property type="match status" value="2"/>
</dbReference>
<feature type="binding site" evidence="16">
    <location>
        <position position="298"/>
    </location>
    <ligand>
        <name>Zn(2+)</name>
        <dbReference type="ChEBI" id="CHEBI:29105"/>
        <label>2</label>
        <note>catalytic</note>
    </ligand>
</feature>
<dbReference type="InterPro" id="IPR036365">
    <property type="entry name" value="PGBD-like_sf"/>
</dbReference>
<sequence>MCYKPHHDHRWLMENEHDQGAGSQRDDVQVCRCLLHKQPQADELLSSEPRANITGRPPEKEDTRDVVTKHAAPTADQDSTLSPEDRVIAEVIHSTSFAYLPIQLQRLTQEYLSQFYTREAKSRSESLDQFTARLKTMQDFFGLEVTGNLDSNTLEVMKKPRCGVSDVSSYEHFNGKPKWEKSMVTYRITEYTSDMNQRQVDATIAQAFKLYSDVIPLDFKQIFSGTADIMILFKARYHGDFYPFDGPSGVLAHANSPGPNQGGDTHFDEDEQWTLDGKGINLLLVAAHEFGHALGLDHSKDRNALMYPTYSYVETRGYSLPKDDRRGVQALYGQYYWKKSNLFRGVQFKSIKSTWSSISTVDAAYEDTYKNVAYLFQGKQFWATKGTTLQPGYPKSISHFGFPSWVTALDAAVYVASTRKTLFFVKNFYWSYNEAQRKMDHWYPRQISWDFPGIGNRVDAAFENSGYLYFSEGPRQTEYIYKTKRINRVLLNYGWLDCY</sequence>
<evidence type="ECO:0000256" key="17">
    <source>
        <dbReference type="PIRSR" id="PIRSR621190-4"/>
    </source>
</evidence>
<feature type="binding site" evidence="16">
    <location>
        <position position="288"/>
    </location>
    <ligand>
        <name>Zn(2+)</name>
        <dbReference type="ChEBI" id="CHEBI:29105"/>
        <label>2</label>
        <note>catalytic</note>
    </ligand>
</feature>
<dbReference type="Pfam" id="PF01471">
    <property type="entry name" value="PG_binding_1"/>
    <property type="match status" value="1"/>
</dbReference>
<feature type="binding site" evidence="16">
    <location>
        <position position="194"/>
    </location>
    <ligand>
        <name>Ca(2+)</name>
        <dbReference type="ChEBI" id="CHEBI:29108"/>
        <label>1</label>
    </ligand>
</feature>
<dbReference type="AlphaFoldDB" id="A0A0P7XSF9"/>
<feature type="binding site" evidence="16">
    <location>
        <position position="266"/>
    </location>
    <ligand>
        <name>Zn(2+)</name>
        <dbReference type="ChEBI" id="CHEBI:29105"/>
        <label>1</label>
    </ligand>
</feature>
<feature type="repeat" description="Hemopexin" evidence="19">
    <location>
        <begin position="406"/>
        <end position="454"/>
    </location>
</feature>
<keyword evidence="6 16" id="KW-0479">Metal-binding</keyword>
<keyword evidence="7" id="KW-0732">Signal</keyword>
<keyword evidence="14" id="KW-1015">Disulfide bond</keyword>
<evidence type="ECO:0000256" key="11">
    <source>
        <dbReference type="ARBA" id="ARBA00022837"/>
    </source>
</evidence>
<comment type="cofactor">
    <cofactor evidence="16">
        <name>Zn(2+)</name>
        <dbReference type="ChEBI" id="CHEBI:29105"/>
    </cofactor>
    <text evidence="16">Binds 2 Zn(2+) ions per subunit.</text>
</comment>
<feature type="domain" description="Peptidase metallopeptidase" evidence="21">
    <location>
        <begin position="175"/>
        <end position="334"/>
    </location>
</feature>
<feature type="region of interest" description="Disordered" evidence="20">
    <location>
        <begin position="43"/>
        <end position="82"/>
    </location>
</feature>
<feature type="binding site" description="in inhibited form" evidence="16">
    <location>
        <position position="162"/>
    </location>
    <ligand>
        <name>Zn(2+)</name>
        <dbReference type="ChEBI" id="CHEBI:29105"/>
        <label>2</label>
        <note>catalytic</note>
    </ligand>
</feature>
<feature type="binding site" evidence="16">
    <location>
        <position position="253"/>
    </location>
    <ligand>
        <name>Zn(2+)</name>
        <dbReference type="ChEBI" id="CHEBI:29105"/>
        <label>1</label>
    </ligand>
</feature>
<feature type="active site" evidence="15">
    <location>
        <position position="289"/>
    </location>
</feature>
<evidence type="ECO:0000256" key="12">
    <source>
        <dbReference type="ARBA" id="ARBA00023049"/>
    </source>
</evidence>
<dbReference type="InterPro" id="IPR021190">
    <property type="entry name" value="Pept_M10A"/>
</dbReference>
<feature type="repeat" description="Hemopexin" evidence="19">
    <location>
        <begin position="358"/>
        <end position="404"/>
    </location>
</feature>
<dbReference type="EMBL" id="JARO02000100">
    <property type="protein sequence ID" value="KPP79916.1"/>
    <property type="molecule type" value="Genomic_DNA"/>
</dbReference>
<evidence type="ECO:0000256" key="15">
    <source>
        <dbReference type="PIRSR" id="PIRSR621190-1"/>
    </source>
</evidence>
<dbReference type="GO" id="GO:0030574">
    <property type="term" value="P:collagen catabolic process"/>
    <property type="evidence" value="ECO:0007669"/>
    <property type="project" value="TreeGrafter"/>
</dbReference>
<feature type="binding site" evidence="16">
    <location>
        <position position="306"/>
    </location>
    <ligand>
        <name>Zn(2+)</name>
        <dbReference type="ChEBI" id="CHEBI:29105"/>
        <label>2</label>
        <note>catalytic</note>
    </ligand>
</feature>
<dbReference type="InterPro" id="IPR002477">
    <property type="entry name" value="Peptidoglycan-bd-like"/>
</dbReference>
<dbReference type="InterPro" id="IPR024079">
    <property type="entry name" value="MetalloPept_cat_dom_sf"/>
</dbReference>
<feature type="binding site" evidence="16">
    <location>
        <position position="364"/>
    </location>
    <ligand>
        <name>Ca(2+)</name>
        <dbReference type="ChEBI" id="CHEBI:29108"/>
        <label>5</label>
    </ligand>
</feature>
<evidence type="ECO:0000256" key="18">
    <source>
        <dbReference type="PIRSR" id="PIRSR621190-5"/>
    </source>
</evidence>
<dbReference type="GO" id="GO:0006508">
    <property type="term" value="P:proteolysis"/>
    <property type="evidence" value="ECO:0007669"/>
    <property type="project" value="UniProtKB-KW"/>
</dbReference>
<keyword evidence="3" id="KW-0964">Secreted</keyword>
<dbReference type="GO" id="GO:0031012">
    <property type="term" value="C:extracellular matrix"/>
    <property type="evidence" value="ECO:0007669"/>
    <property type="project" value="InterPro"/>
</dbReference>
<keyword evidence="11 16" id="KW-0106">Calcium</keyword>
<evidence type="ECO:0000256" key="6">
    <source>
        <dbReference type="ARBA" id="ARBA00022723"/>
    </source>
</evidence>
<comment type="cofactor">
    <cofactor evidence="16">
        <name>Ca(2+)</name>
        <dbReference type="ChEBI" id="CHEBI:29108"/>
    </cofactor>
    <text evidence="16">Can bind about 5 Ca(2+) ions per subunit.</text>
</comment>
<dbReference type="InterPro" id="IPR001818">
    <property type="entry name" value="Pept_M10_metallopeptidase"/>
</dbReference>
<feature type="binding site" evidence="16">
    <location>
        <position position="264"/>
    </location>
    <ligand>
        <name>Ca(2+)</name>
        <dbReference type="ChEBI" id="CHEBI:29108"/>
        <label>2</label>
    </ligand>
</feature>
<dbReference type="STRING" id="113540.ENSSFOP00015071804"/>
<feature type="binding site" evidence="16">
    <location>
        <position position="292"/>
    </location>
    <ligand>
        <name>Zn(2+)</name>
        <dbReference type="ChEBI" id="CHEBI:29105"/>
        <label>2</label>
        <note>catalytic</note>
    </ligand>
</feature>
<dbReference type="SUPFAM" id="SSF47090">
    <property type="entry name" value="PGBD-like"/>
    <property type="match status" value="1"/>
</dbReference>
<evidence type="ECO:0000256" key="14">
    <source>
        <dbReference type="ARBA" id="ARBA00023157"/>
    </source>
</evidence>
<evidence type="ECO:0000256" key="19">
    <source>
        <dbReference type="PROSITE-ProRule" id="PRU01011"/>
    </source>
</evidence>
<feature type="binding site" evidence="16">
    <location>
        <position position="362"/>
    </location>
    <ligand>
        <name>Ca(2+)</name>
        <dbReference type="ChEBI" id="CHEBI:29108"/>
        <label>4</label>
    </ligand>
</feature>
<evidence type="ECO:0000256" key="4">
    <source>
        <dbReference type="ARBA" id="ARBA00022530"/>
    </source>
</evidence>
<evidence type="ECO:0000256" key="16">
    <source>
        <dbReference type="PIRSR" id="PIRSR621190-2"/>
    </source>
</evidence>
<protein>
    <recommendedName>
        <fullName evidence="21">Peptidase metallopeptidase domain-containing protein</fullName>
    </recommendedName>
</protein>
<feature type="short sequence motif" description="Cysteine switch" evidence="18">
    <location>
        <begin position="160"/>
        <end position="167"/>
    </location>
</feature>
<evidence type="ECO:0000256" key="8">
    <source>
        <dbReference type="ARBA" id="ARBA00022737"/>
    </source>
</evidence>
<evidence type="ECO:0000256" key="1">
    <source>
        <dbReference type="ARBA" id="ARBA00004498"/>
    </source>
</evidence>
<dbReference type="FunFam" id="2.110.10.10:FF:000002">
    <property type="entry name" value="Matrix metallopeptidase 3"/>
    <property type="match status" value="1"/>
</dbReference>
<dbReference type="InterPro" id="IPR036375">
    <property type="entry name" value="Hemopexin-like_dom_sf"/>
</dbReference>
<dbReference type="GO" id="GO:0008270">
    <property type="term" value="F:zinc ion binding"/>
    <property type="evidence" value="ECO:0007669"/>
    <property type="project" value="InterPro"/>
</dbReference>
<dbReference type="CDD" id="cd04278">
    <property type="entry name" value="ZnMc_MMP"/>
    <property type="match status" value="1"/>
</dbReference>
<reference evidence="22 23" key="1">
    <citation type="submission" date="2015-08" db="EMBL/GenBank/DDBJ databases">
        <title>The genome of the Asian arowana (Scleropages formosus).</title>
        <authorList>
            <person name="Tan M.H."/>
            <person name="Gan H.M."/>
            <person name="Croft L.J."/>
            <person name="Austin C.M."/>
        </authorList>
    </citation>
    <scope>NUCLEOTIDE SEQUENCE [LARGE SCALE GENOMIC DNA]</scope>
    <source>
        <strain evidence="22">Aro1</strain>
    </source>
</reference>
<feature type="binding site" evidence="16">
    <location>
        <position position="246"/>
    </location>
    <ligand>
        <name>Ca(2+)</name>
        <dbReference type="ChEBI" id="CHEBI:29108"/>
        <label>3</label>
    </ligand>
</feature>
<feature type="binding site" evidence="16">
    <location>
        <position position="238"/>
    </location>
    <ligand>
        <name>Zn(2+)</name>
        <dbReference type="ChEBI" id="CHEBI:29105"/>
        <label>1</label>
    </ligand>
</feature>
<dbReference type="SUPFAM" id="SSF55486">
    <property type="entry name" value="Metalloproteases ('zincins'), catalytic domain"/>
    <property type="match status" value="1"/>
</dbReference>
<feature type="binding site" evidence="16">
    <location>
        <position position="412"/>
    </location>
    <ligand>
        <name>Ca(2+)</name>
        <dbReference type="ChEBI" id="CHEBI:29108"/>
        <label>5</label>
    </ligand>
</feature>
<organism evidence="22 23">
    <name type="scientific">Scleropages formosus</name>
    <name type="common">Asian bonytongue</name>
    <name type="synonym">Osteoglossum formosum</name>
    <dbReference type="NCBI Taxonomy" id="113540"/>
    <lineage>
        <taxon>Eukaryota</taxon>
        <taxon>Metazoa</taxon>
        <taxon>Chordata</taxon>
        <taxon>Craniata</taxon>
        <taxon>Vertebrata</taxon>
        <taxon>Euteleostomi</taxon>
        <taxon>Actinopterygii</taxon>
        <taxon>Neopterygii</taxon>
        <taxon>Teleostei</taxon>
        <taxon>Osteoglossocephala</taxon>
        <taxon>Osteoglossomorpha</taxon>
        <taxon>Osteoglossiformes</taxon>
        <taxon>Osteoglossidae</taxon>
        <taxon>Scleropages</taxon>
    </lineage>
</organism>
<keyword evidence="12" id="KW-0482">Metalloprotease</keyword>
<feature type="binding site" evidence="16">
    <location>
        <position position="271"/>
    </location>
    <ligand>
        <name>Ca(2+)</name>
        <dbReference type="ChEBI" id="CHEBI:29108"/>
        <label>1</label>
    </ligand>
</feature>
<comment type="subcellular location">
    <subcellularLocation>
        <location evidence="1">Secreted</location>
        <location evidence="1">Extracellular space</location>
        <location evidence="1">Extracellular matrix</location>
    </subcellularLocation>
</comment>
<feature type="binding site" evidence="16">
    <location>
        <position position="228"/>
    </location>
    <ligand>
        <name>Ca(2+)</name>
        <dbReference type="ChEBI" id="CHEBI:29108"/>
        <label>2</label>
    </ligand>
</feature>